<name>A0A6C0H9R3_9ZZZZ</name>
<keyword evidence="1" id="KW-0472">Membrane</keyword>
<reference evidence="2" key="1">
    <citation type="journal article" date="2020" name="Nature">
        <title>Giant virus diversity and host interactions through global metagenomics.</title>
        <authorList>
            <person name="Schulz F."/>
            <person name="Roux S."/>
            <person name="Paez-Espino D."/>
            <person name="Jungbluth S."/>
            <person name="Walsh D.A."/>
            <person name="Denef V.J."/>
            <person name="McMahon K.D."/>
            <person name="Konstantinidis K.T."/>
            <person name="Eloe-Fadrosh E.A."/>
            <person name="Kyrpides N.C."/>
            <person name="Woyke T."/>
        </authorList>
    </citation>
    <scope>NUCLEOTIDE SEQUENCE</scope>
    <source>
        <strain evidence="2">GVMAG-M-3300023179-82</strain>
    </source>
</reference>
<protein>
    <submittedName>
        <fullName evidence="2">Uncharacterized protein</fullName>
    </submittedName>
</protein>
<organism evidence="2">
    <name type="scientific">viral metagenome</name>
    <dbReference type="NCBI Taxonomy" id="1070528"/>
    <lineage>
        <taxon>unclassified sequences</taxon>
        <taxon>metagenomes</taxon>
        <taxon>organismal metagenomes</taxon>
    </lineage>
</organism>
<dbReference type="AlphaFoldDB" id="A0A6C0H9R3"/>
<evidence type="ECO:0000256" key="1">
    <source>
        <dbReference type="SAM" id="Phobius"/>
    </source>
</evidence>
<keyword evidence="1" id="KW-0812">Transmembrane</keyword>
<keyword evidence="1" id="KW-1133">Transmembrane helix</keyword>
<sequence>MSFNELYLLIYLILIISINNIFNKVIIYYLYILNK</sequence>
<feature type="transmembrane region" description="Helical" evidence="1">
    <location>
        <begin position="6"/>
        <end position="31"/>
    </location>
</feature>
<accession>A0A6C0H9R3</accession>
<dbReference type="EMBL" id="MN739900">
    <property type="protein sequence ID" value="QHT76733.1"/>
    <property type="molecule type" value="Genomic_DNA"/>
</dbReference>
<evidence type="ECO:0000313" key="2">
    <source>
        <dbReference type="EMBL" id="QHT76733.1"/>
    </source>
</evidence>
<proteinExistence type="predicted"/>